<protein>
    <submittedName>
        <fullName evidence="1">Uncharacterized protein</fullName>
    </submittedName>
</protein>
<evidence type="ECO:0000313" key="2">
    <source>
        <dbReference type="Proteomes" id="UP000694892"/>
    </source>
</evidence>
<organism evidence="1 2">
    <name type="scientific">Xenopus laevis</name>
    <name type="common">African clawed frog</name>
    <dbReference type="NCBI Taxonomy" id="8355"/>
    <lineage>
        <taxon>Eukaryota</taxon>
        <taxon>Metazoa</taxon>
        <taxon>Chordata</taxon>
        <taxon>Craniata</taxon>
        <taxon>Vertebrata</taxon>
        <taxon>Euteleostomi</taxon>
        <taxon>Amphibia</taxon>
        <taxon>Batrachia</taxon>
        <taxon>Anura</taxon>
        <taxon>Pipoidea</taxon>
        <taxon>Pipidae</taxon>
        <taxon>Xenopodinae</taxon>
        <taxon>Xenopus</taxon>
        <taxon>Xenopus</taxon>
    </lineage>
</organism>
<dbReference type="AlphaFoldDB" id="A0A974C6F3"/>
<dbReference type="EMBL" id="CM004480">
    <property type="protein sequence ID" value="OCT67374.1"/>
    <property type="molecule type" value="Genomic_DNA"/>
</dbReference>
<gene>
    <name evidence="1" type="ORF">XELAEV_18038669mg</name>
</gene>
<evidence type="ECO:0000313" key="1">
    <source>
        <dbReference type="EMBL" id="OCT67374.1"/>
    </source>
</evidence>
<name>A0A974C6F3_XENLA</name>
<dbReference type="Proteomes" id="UP000694892">
    <property type="component" value="Chromosome 8L"/>
</dbReference>
<proteinExistence type="predicted"/>
<reference evidence="2" key="1">
    <citation type="journal article" date="2016" name="Nature">
        <title>Genome evolution in the allotetraploid frog Xenopus laevis.</title>
        <authorList>
            <person name="Session A.M."/>
            <person name="Uno Y."/>
            <person name="Kwon T."/>
            <person name="Chapman J.A."/>
            <person name="Toyoda A."/>
            <person name="Takahashi S."/>
            <person name="Fukui A."/>
            <person name="Hikosaka A."/>
            <person name="Suzuki A."/>
            <person name="Kondo M."/>
            <person name="van Heeringen S.J."/>
            <person name="Quigley I."/>
            <person name="Heinz S."/>
            <person name="Ogino H."/>
            <person name="Ochi H."/>
            <person name="Hellsten U."/>
            <person name="Lyons J.B."/>
            <person name="Simakov O."/>
            <person name="Putnam N."/>
            <person name="Stites J."/>
            <person name="Kuroki Y."/>
            <person name="Tanaka T."/>
            <person name="Michiue T."/>
            <person name="Watanabe M."/>
            <person name="Bogdanovic O."/>
            <person name="Lister R."/>
            <person name="Georgiou G."/>
            <person name="Paranjpe S.S."/>
            <person name="van Kruijsbergen I."/>
            <person name="Shu S."/>
            <person name="Carlson J."/>
            <person name="Kinoshita T."/>
            <person name="Ohta Y."/>
            <person name="Mawaribuchi S."/>
            <person name="Jenkins J."/>
            <person name="Grimwood J."/>
            <person name="Schmutz J."/>
            <person name="Mitros T."/>
            <person name="Mozaffari S.V."/>
            <person name="Suzuki Y."/>
            <person name="Haramoto Y."/>
            <person name="Yamamoto T.S."/>
            <person name="Takagi C."/>
            <person name="Heald R."/>
            <person name="Miller K."/>
            <person name="Haudenschild C."/>
            <person name="Kitzman J."/>
            <person name="Nakayama T."/>
            <person name="Izutsu Y."/>
            <person name="Robert J."/>
            <person name="Fortriede J."/>
            <person name="Burns K."/>
            <person name="Lotay V."/>
            <person name="Karimi K."/>
            <person name="Yasuoka Y."/>
            <person name="Dichmann D.S."/>
            <person name="Flajnik M.F."/>
            <person name="Houston D.W."/>
            <person name="Shendure J."/>
            <person name="DuPasquier L."/>
            <person name="Vize P.D."/>
            <person name="Zorn A.M."/>
            <person name="Ito M."/>
            <person name="Marcotte E.M."/>
            <person name="Wallingford J.B."/>
            <person name="Ito Y."/>
            <person name="Asashima M."/>
            <person name="Ueno N."/>
            <person name="Matsuda Y."/>
            <person name="Veenstra G.J."/>
            <person name="Fujiyama A."/>
            <person name="Harland R.M."/>
            <person name="Taira M."/>
            <person name="Rokhsar D.S."/>
        </authorList>
    </citation>
    <scope>NUCLEOTIDE SEQUENCE [LARGE SCALE GENOMIC DNA]</scope>
    <source>
        <strain evidence="2">J</strain>
    </source>
</reference>
<accession>A0A974C6F3</accession>
<sequence length="154" mass="17683">MVDPLMCFTCRILQEYSCGRCSARARYHLNIFFQNLSWTEALQTQDVFLKSVHADEQLPIYSEEILDLLYMARDKKKYNLHSGRPQRKIKICGLTERGIKTVLNTVSWETAHLLWHPLPSIPSPLCHMPSLPSLLSRGRKGTSTCPLPPVFVLQ</sequence>